<dbReference type="EMBL" id="ML976614">
    <property type="protein sequence ID" value="KAF1850319.1"/>
    <property type="molecule type" value="Genomic_DNA"/>
</dbReference>
<dbReference type="Proteomes" id="UP000800039">
    <property type="component" value="Unassembled WGS sequence"/>
</dbReference>
<dbReference type="GeneID" id="63843971"/>
<evidence type="ECO:0000313" key="1">
    <source>
        <dbReference type="EMBL" id="KAF1850319.1"/>
    </source>
</evidence>
<dbReference type="RefSeq" id="XP_040792882.1">
    <property type="nucleotide sequence ID" value="XM_040926719.1"/>
</dbReference>
<dbReference type="AlphaFoldDB" id="A0A9P4GRR1"/>
<accession>A0A9P4GRR1</accession>
<comment type="caution">
    <text evidence="1">The sequence shown here is derived from an EMBL/GenBank/DDBJ whole genome shotgun (WGS) entry which is preliminary data.</text>
</comment>
<evidence type="ECO:0000313" key="2">
    <source>
        <dbReference type="Proteomes" id="UP000800039"/>
    </source>
</evidence>
<gene>
    <name evidence="1" type="ORF">K460DRAFT_13811</name>
</gene>
<keyword evidence="2" id="KW-1185">Reference proteome</keyword>
<reference evidence="1" key="1">
    <citation type="submission" date="2020-01" db="EMBL/GenBank/DDBJ databases">
        <authorList>
            <consortium name="DOE Joint Genome Institute"/>
            <person name="Haridas S."/>
            <person name="Albert R."/>
            <person name="Binder M."/>
            <person name="Bloem J."/>
            <person name="Labutti K."/>
            <person name="Salamov A."/>
            <person name="Andreopoulos B."/>
            <person name="Baker S.E."/>
            <person name="Barry K."/>
            <person name="Bills G."/>
            <person name="Bluhm B.H."/>
            <person name="Cannon C."/>
            <person name="Castanera R."/>
            <person name="Culley D.E."/>
            <person name="Daum C."/>
            <person name="Ezra D."/>
            <person name="Gonzalez J.B."/>
            <person name="Henrissat B."/>
            <person name="Kuo A."/>
            <person name="Liang C."/>
            <person name="Lipzen A."/>
            <person name="Lutzoni F."/>
            <person name="Magnuson J."/>
            <person name="Mondo S."/>
            <person name="Nolan M."/>
            <person name="Ohm R."/>
            <person name="Pangilinan J."/>
            <person name="Park H.-J."/>
            <person name="Ramirez L."/>
            <person name="Alfaro M."/>
            <person name="Sun H."/>
            <person name="Tritt A."/>
            <person name="Yoshinaga Y."/>
            <person name="Zwiers L.-H."/>
            <person name="Turgeon B.G."/>
            <person name="Goodwin S.B."/>
            <person name="Spatafora J.W."/>
            <person name="Crous P.W."/>
            <person name="Grigoriev I.V."/>
        </authorList>
    </citation>
    <scope>NUCLEOTIDE SEQUENCE</scope>
    <source>
        <strain evidence="1">CBS 394.84</strain>
    </source>
</reference>
<name>A0A9P4GRR1_9PLEO</name>
<organism evidence="1 2">
    <name type="scientific">Cucurbitaria berberidis CBS 394.84</name>
    <dbReference type="NCBI Taxonomy" id="1168544"/>
    <lineage>
        <taxon>Eukaryota</taxon>
        <taxon>Fungi</taxon>
        <taxon>Dikarya</taxon>
        <taxon>Ascomycota</taxon>
        <taxon>Pezizomycotina</taxon>
        <taxon>Dothideomycetes</taxon>
        <taxon>Pleosporomycetidae</taxon>
        <taxon>Pleosporales</taxon>
        <taxon>Pleosporineae</taxon>
        <taxon>Cucurbitariaceae</taxon>
        <taxon>Cucurbitaria</taxon>
    </lineage>
</organism>
<sequence>MRPRTFVILSTRFVIKTREKSVESSGIALFAYCLLFIIQGSRSKVVQKRMSRARAGLLSVTYPVDEGNRRF</sequence>
<protein>
    <submittedName>
        <fullName evidence="1">Uncharacterized protein</fullName>
    </submittedName>
</protein>
<proteinExistence type="predicted"/>